<evidence type="ECO:0000256" key="1">
    <source>
        <dbReference type="SAM" id="Phobius"/>
    </source>
</evidence>
<evidence type="ECO:0000313" key="3">
    <source>
        <dbReference type="Proteomes" id="UP000241818"/>
    </source>
</evidence>
<keyword evidence="1" id="KW-0812">Transmembrane</keyword>
<keyword evidence="1" id="KW-1133">Transmembrane helix</keyword>
<dbReference type="AlphaFoldDB" id="A0A2T3BG88"/>
<protein>
    <submittedName>
        <fullName evidence="2">Uncharacterized protein</fullName>
    </submittedName>
</protein>
<keyword evidence="1" id="KW-0472">Membrane</keyword>
<name>A0A2T3BG88_AMORE</name>
<dbReference type="EMBL" id="KZ679006">
    <property type="protein sequence ID" value="PSS28343.1"/>
    <property type="molecule type" value="Genomic_DNA"/>
</dbReference>
<gene>
    <name evidence="2" type="ORF">M430DRAFT_32756</name>
</gene>
<proteinExistence type="predicted"/>
<feature type="transmembrane region" description="Helical" evidence="1">
    <location>
        <begin position="50"/>
        <end position="71"/>
    </location>
</feature>
<dbReference type="GeneID" id="36574309"/>
<organism evidence="2 3">
    <name type="scientific">Amorphotheca resinae ATCC 22711</name>
    <dbReference type="NCBI Taxonomy" id="857342"/>
    <lineage>
        <taxon>Eukaryota</taxon>
        <taxon>Fungi</taxon>
        <taxon>Dikarya</taxon>
        <taxon>Ascomycota</taxon>
        <taxon>Pezizomycotina</taxon>
        <taxon>Leotiomycetes</taxon>
        <taxon>Helotiales</taxon>
        <taxon>Amorphothecaceae</taxon>
        <taxon>Amorphotheca</taxon>
    </lineage>
</organism>
<evidence type="ECO:0000313" key="2">
    <source>
        <dbReference type="EMBL" id="PSS28343.1"/>
    </source>
</evidence>
<feature type="transmembrane region" description="Helical" evidence="1">
    <location>
        <begin position="149"/>
        <end position="169"/>
    </location>
</feature>
<sequence length="282" mass="32083">MPPQLALNPTRDWIDRLPHSFSVIHPILACVAVLGIKANMEKRGIAGEGILQVWFLLFYSCLGLLSMLGYFNGYFSQTIVVLDEEASLTEWVDCVRTSIRNWIWTHEIIFNYVPDGEEKAAQHEMENFAAYLADPSPCQVRPPQFSRRWNALTTVLFWAVTCYLTQYTFLLYQSGVIFDGVSGPATCFLVFIHFGILMFVAMMYPAAKKAGRDHMMGVLGRRIRKQCIGSDEEKGGLSMREQLAWFIGELLKEEDDSEGLARERRKVIINPIVKQIRCPASC</sequence>
<dbReference type="RefSeq" id="XP_024725868.1">
    <property type="nucleotide sequence ID" value="XM_024866228.1"/>
</dbReference>
<feature type="transmembrane region" description="Helical" evidence="1">
    <location>
        <begin position="181"/>
        <end position="206"/>
    </location>
</feature>
<dbReference type="Proteomes" id="UP000241818">
    <property type="component" value="Unassembled WGS sequence"/>
</dbReference>
<reference evidence="2 3" key="1">
    <citation type="journal article" date="2018" name="New Phytol.">
        <title>Comparative genomics and transcriptomics depict ericoid mycorrhizal fungi as versatile saprotrophs and plant mutualists.</title>
        <authorList>
            <person name="Martino E."/>
            <person name="Morin E."/>
            <person name="Grelet G.A."/>
            <person name="Kuo A."/>
            <person name="Kohler A."/>
            <person name="Daghino S."/>
            <person name="Barry K.W."/>
            <person name="Cichocki N."/>
            <person name="Clum A."/>
            <person name="Dockter R.B."/>
            <person name="Hainaut M."/>
            <person name="Kuo R.C."/>
            <person name="LaButti K."/>
            <person name="Lindahl B.D."/>
            <person name="Lindquist E.A."/>
            <person name="Lipzen A."/>
            <person name="Khouja H.R."/>
            <person name="Magnuson J."/>
            <person name="Murat C."/>
            <person name="Ohm R.A."/>
            <person name="Singer S.W."/>
            <person name="Spatafora J.W."/>
            <person name="Wang M."/>
            <person name="Veneault-Fourrey C."/>
            <person name="Henrissat B."/>
            <person name="Grigoriev I.V."/>
            <person name="Martin F.M."/>
            <person name="Perotto S."/>
        </authorList>
    </citation>
    <scope>NUCLEOTIDE SEQUENCE [LARGE SCALE GENOMIC DNA]</scope>
    <source>
        <strain evidence="2 3">ATCC 22711</strain>
    </source>
</reference>
<keyword evidence="3" id="KW-1185">Reference proteome</keyword>
<dbReference type="OrthoDB" id="3552652at2759"/>
<feature type="transmembrane region" description="Helical" evidence="1">
    <location>
        <begin position="21"/>
        <end position="38"/>
    </location>
</feature>
<accession>A0A2T3BG88</accession>
<dbReference type="InParanoid" id="A0A2T3BG88"/>